<dbReference type="RefSeq" id="WP_345315265.1">
    <property type="nucleotide sequence ID" value="NZ_BAABLF010000004.1"/>
</dbReference>
<evidence type="ECO:0000313" key="6">
    <source>
        <dbReference type="EMBL" id="GAA5186786.1"/>
    </source>
</evidence>
<comment type="caution">
    <text evidence="6">The sequence shown here is derived from an EMBL/GenBank/DDBJ whole genome shotgun (WGS) entry which is preliminary data.</text>
</comment>
<keyword evidence="3" id="KW-0998">Cell outer membrane</keyword>
<evidence type="ECO:0000259" key="5">
    <source>
        <dbReference type="PROSITE" id="PS51123"/>
    </source>
</evidence>
<dbReference type="PRINTS" id="PR01021">
    <property type="entry name" value="OMPADOMAIN"/>
</dbReference>
<evidence type="ECO:0000256" key="4">
    <source>
        <dbReference type="PROSITE-ProRule" id="PRU00473"/>
    </source>
</evidence>
<dbReference type="Proteomes" id="UP001501600">
    <property type="component" value="Unassembled WGS sequence"/>
</dbReference>
<evidence type="ECO:0000256" key="2">
    <source>
        <dbReference type="ARBA" id="ARBA00023136"/>
    </source>
</evidence>
<gene>
    <name evidence="6" type="ORF">GCM10025772_02980</name>
</gene>
<organism evidence="6 7">
    <name type="scientific">Ferrimonas gelatinilytica</name>
    <dbReference type="NCBI Taxonomy" id="1255257"/>
    <lineage>
        <taxon>Bacteria</taxon>
        <taxon>Pseudomonadati</taxon>
        <taxon>Pseudomonadota</taxon>
        <taxon>Gammaproteobacteria</taxon>
        <taxon>Alteromonadales</taxon>
        <taxon>Ferrimonadaceae</taxon>
        <taxon>Ferrimonas</taxon>
    </lineage>
</organism>
<dbReference type="PANTHER" id="PTHR30329">
    <property type="entry name" value="STATOR ELEMENT OF FLAGELLAR MOTOR COMPLEX"/>
    <property type="match status" value="1"/>
</dbReference>
<dbReference type="EMBL" id="BAABLF010000004">
    <property type="protein sequence ID" value="GAA5186786.1"/>
    <property type="molecule type" value="Genomic_DNA"/>
</dbReference>
<evidence type="ECO:0000256" key="3">
    <source>
        <dbReference type="ARBA" id="ARBA00023237"/>
    </source>
</evidence>
<protein>
    <submittedName>
        <fullName evidence="6">OmpA family protein</fullName>
    </submittedName>
</protein>
<dbReference type="InterPro" id="IPR006665">
    <property type="entry name" value="OmpA-like"/>
</dbReference>
<dbReference type="PANTHER" id="PTHR30329:SF21">
    <property type="entry name" value="LIPOPROTEIN YIAD-RELATED"/>
    <property type="match status" value="1"/>
</dbReference>
<dbReference type="InterPro" id="IPR036737">
    <property type="entry name" value="OmpA-like_sf"/>
</dbReference>
<comment type="subcellular location">
    <subcellularLocation>
        <location evidence="1">Cell outer membrane</location>
    </subcellularLocation>
</comment>
<dbReference type="PROSITE" id="PS51123">
    <property type="entry name" value="OMPA_2"/>
    <property type="match status" value="1"/>
</dbReference>
<proteinExistence type="predicted"/>
<dbReference type="SUPFAM" id="SSF103088">
    <property type="entry name" value="OmpA-like"/>
    <property type="match status" value="1"/>
</dbReference>
<dbReference type="Gene3D" id="3.30.1330.60">
    <property type="entry name" value="OmpA-like domain"/>
    <property type="match status" value="1"/>
</dbReference>
<reference evidence="7" key="1">
    <citation type="journal article" date="2019" name="Int. J. Syst. Evol. Microbiol.">
        <title>The Global Catalogue of Microorganisms (GCM) 10K type strain sequencing project: providing services to taxonomists for standard genome sequencing and annotation.</title>
        <authorList>
            <consortium name="The Broad Institute Genomics Platform"/>
            <consortium name="The Broad Institute Genome Sequencing Center for Infectious Disease"/>
            <person name="Wu L."/>
            <person name="Ma J."/>
        </authorList>
    </citation>
    <scope>NUCLEOTIDE SEQUENCE [LARGE SCALE GENOMIC DNA]</scope>
    <source>
        <strain evidence="7">JCM 18720</strain>
    </source>
</reference>
<dbReference type="PROSITE" id="PS51257">
    <property type="entry name" value="PROKAR_LIPOPROTEIN"/>
    <property type="match status" value="1"/>
</dbReference>
<evidence type="ECO:0000313" key="7">
    <source>
        <dbReference type="Proteomes" id="UP001501600"/>
    </source>
</evidence>
<feature type="domain" description="OmpA-like" evidence="5">
    <location>
        <begin position="65"/>
        <end position="183"/>
    </location>
</feature>
<dbReference type="InterPro" id="IPR050330">
    <property type="entry name" value="Bact_OuterMem_StrucFunc"/>
</dbReference>
<dbReference type="InterPro" id="IPR006664">
    <property type="entry name" value="OMP_bac"/>
</dbReference>
<dbReference type="Pfam" id="PF00691">
    <property type="entry name" value="OmpA"/>
    <property type="match status" value="1"/>
</dbReference>
<evidence type="ECO:0000256" key="1">
    <source>
        <dbReference type="ARBA" id="ARBA00004442"/>
    </source>
</evidence>
<keyword evidence="7" id="KW-1185">Reference proteome</keyword>
<dbReference type="CDD" id="cd07185">
    <property type="entry name" value="OmpA_C-like"/>
    <property type="match status" value="1"/>
</dbReference>
<sequence length="197" mass="21744">MKFIPTALCALLMLGCASEPVTDWGQTEQLQDLSDGDQDGVIMARENCVGSIQGAKVDNGGCGSVNEFLARRELKVLFPNNSSIIDNQYLGEIESVAEFLNRYPKSSVTIEGHCSKVGSREYNLFLSQRRADAVRTVLIQQFDIDAGRVKAIGYGFDRPVDSGDDPLAHSRNRRVIAELSTEDSEAAKRWTIWTVGR</sequence>
<accession>A0ABP9RTC7</accession>
<keyword evidence="2 4" id="KW-0472">Membrane</keyword>
<name>A0ABP9RTC7_9GAMM</name>